<dbReference type="FunFam" id="3.30.40.10:FF:000187">
    <property type="entry name" value="E3 ubiquitin-protein ligase ATL6"/>
    <property type="match status" value="1"/>
</dbReference>
<evidence type="ECO:0000256" key="14">
    <source>
        <dbReference type="SAM" id="Phobius"/>
    </source>
</evidence>
<evidence type="ECO:0000256" key="6">
    <source>
        <dbReference type="ARBA" id="ARBA00022692"/>
    </source>
</evidence>
<dbReference type="PANTHER" id="PTHR14155:SF576">
    <property type="entry name" value="E3 UBIQUITIN-PROTEIN LIGASE ATL6-LIKE"/>
    <property type="match status" value="1"/>
</dbReference>
<sequence>MMNSHFALKLKPQPPDAPLPRFCSSATSYTPFCSFNCSNNISPFQKKKKIIKSAMTSFKSHSFLIFSSLHYQLSHATTGSAILITLILILLPNSAAAQNAALPSSPPQAPSKSDGFSFDPKLRFTPSMGIILVCLLSAFFIMGCVSVSIRHCSQHHPADEFLREDRPLGGSRRRTGRPAPLARGLDSSIVDGFPIFKYSDVKELRIRKGALECAICLNEFEDEETLRLIPDCSHVFHPDCIDAWLASHVTCPVCRSNLDLIHGHDDQVQDDDHVVVPDPDPEINGSVLQLPDSVPTQGLSNPTQETSNLGVHIHIGSPELVNQCQTAARNFPKLLQVDGKIPRSYSTSHALVQPDKNCERFTLRLPEDVHTRLINSELSRAKSCVSFTRVRSSTKGFRRIDSGGGTRVDSKNRGRLGRVVRSEDFTYPINPAFFSSASPTVAGISEEKPTKTSLRNLLRPPKSLECLFSATEEKQFDGERSFNRLRPDDSLV</sequence>
<evidence type="ECO:0000256" key="7">
    <source>
        <dbReference type="ARBA" id="ARBA00022723"/>
    </source>
</evidence>
<evidence type="ECO:0000256" key="13">
    <source>
        <dbReference type="ARBA" id="ARBA00024209"/>
    </source>
</evidence>
<proteinExistence type="inferred from homology"/>
<gene>
    <name evidence="16" type="ORF">OLC1_LOCUS22574</name>
</gene>
<dbReference type="GO" id="GO:0061630">
    <property type="term" value="F:ubiquitin protein ligase activity"/>
    <property type="evidence" value="ECO:0007669"/>
    <property type="project" value="UniProtKB-EC"/>
</dbReference>
<evidence type="ECO:0000256" key="11">
    <source>
        <dbReference type="ARBA" id="ARBA00022989"/>
    </source>
</evidence>
<keyword evidence="6 14" id="KW-0812">Transmembrane</keyword>
<dbReference type="EC" id="2.3.2.27" evidence="4"/>
<dbReference type="PANTHER" id="PTHR14155">
    <property type="entry name" value="RING FINGER DOMAIN-CONTAINING"/>
    <property type="match status" value="1"/>
</dbReference>
<dbReference type="Proteomes" id="UP001161247">
    <property type="component" value="Chromosome 8"/>
</dbReference>
<organism evidence="16 17">
    <name type="scientific">Oldenlandia corymbosa var. corymbosa</name>
    <dbReference type="NCBI Taxonomy" id="529605"/>
    <lineage>
        <taxon>Eukaryota</taxon>
        <taxon>Viridiplantae</taxon>
        <taxon>Streptophyta</taxon>
        <taxon>Embryophyta</taxon>
        <taxon>Tracheophyta</taxon>
        <taxon>Spermatophyta</taxon>
        <taxon>Magnoliopsida</taxon>
        <taxon>eudicotyledons</taxon>
        <taxon>Gunneridae</taxon>
        <taxon>Pentapetalae</taxon>
        <taxon>asterids</taxon>
        <taxon>lamiids</taxon>
        <taxon>Gentianales</taxon>
        <taxon>Rubiaceae</taxon>
        <taxon>Rubioideae</taxon>
        <taxon>Spermacoceae</taxon>
        <taxon>Hedyotis-Oldenlandia complex</taxon>
        <taxon>Oldenlandia</taxon>
    </lineage>
</organism>
<evidence type="ECO:0000256" key="4">
    <source>
        <dbReference type="ARBA" id="ARBA00012483"/>
    </source>
</evidence>
<dbReference type="CDD" id="cd16461">
    <property type="entry name" value="RING-H2_EL5-like"/>
    <property type="match status" value="1"/>
</dbReference>
<feature type="transmembrane region" description="Helical" evidence="14">
    <location>
        <begin position="69"/>
        <end position="91"/>
    </location>
</feature>
<evidence type="ECO:0000256" key="9">
    <source>
        <dbReference type="ARBA" id="ARBA00022786"/>
    </source>
</evidence>
<dbReference type="Gene3D" id="3.30.40.10">
    <property type="entry name" value="Zinc/RING finger domain, C3HC4 (zinc finger)"/>
    <property type="match status" value="1"/>
</dbReference>
<dbReference type="GO" id="GO:0016020">
    <property type="term" value="C:membrane"/>
    <property type="evidence" value="ECO:0007669"/>
    <property type="project" value="UniProtKB-SubCell"/>
</dbReference>
<evidence type="ECO:0000313" key="16">
    <source>
        <dbReference type="EMBL" id="CAI9116217.1"/>
    </source>
</evidence>
<evidence type="ECO:0000256" key="12">
    <source>
        <dbReference type="ARBA" id="ARBA00023136"/>
    </source>
</evidence>
<evidence type="ECO:0000256" key="10">
    <source>
        <dbReference type="ARBA" id="ARBA00022833"/>
    </source>
</evidence>
<keyword evidence="11 14" id="KW-1133">Transmembrane helix</keyword>
<accession>A0AAV1E987</accession>
<name>A0AAV1E987_OLDCO</name>
<keyword evidence="7" id="KW-0479">Metal-binding</keyword>
<feature type="transmembrane region" description="Helical" evidence="14">
    <location>
        <begin position="130"/>
        <end position="149"/>
    </location>
</feature>
<reference evidence="16" key="1">
    <citation type="submission" date="2023-03" db="EMBL/GenBank/DDBJ databases">
        <authorList>
            <person name="Julca I."/>
        </authorList>
    </citation>
    <scope>NUCLEOTIDE SEQUENCE</scope>
</reference>
<dbReference type="AlphaFoldDB" id="A0AAV1E987"/>
<evidence type="ECO:0000256" key="8">
    <source>
        <dbReference type="ARBA" id="ARBA00022771"/>
    </source>
</evidence>
<feature type="domain" description="RING-type" evidence="15">
    <location>
        <begin position="213"/>
        <end position="254"/>
    </location>
</feature>
<dbReference type="SUPFAM" id="SSF57850">
    <property type="entry name" value="RING/U-box"/>
    <property type="match status" value="1"/>
</dbReference>
<dbReference type="GO" id="GO:0008270">
    <property type="term" value="F:zinc ion binding"/>
    <property type="evidence" value="ECO:0007669"/>
    <property type="project" value="UniProtKB-KW"/>
</dbReference>
<comment type="similarity">
    <text evidence="13">Belongs to the RING-type zinc finger family. ATL subfamily.</text>
</comment>
<dbReference type="EMBL" id="OX459125">
    <property type="protein sequence ID" value="CAI9116217.1"/>
    <property type="molecule type" value="Genomic_DNA"/>
</dbReference>
<dbReference type="InterPro" id="IPR001841">
    <property type="entry name" value="Znf_RING"/>
</dbReference>
<keyword evidence="8" id="KW-0863">Zinc-finger</keyword>
<dbReference type="Pfam" id="PF13639">
    <property type="entry name" value="zf-RING_2"/>
    <property type="match status" value="1"/>
</dbReference>
<keyword evidence="5" id="KW-0808">Transferase</keyword>
<keyword evidence="9" id="KW-0833">Ubl conjugation pathway</keyword>
<dbReference type="SMART" id="SM00184">
    <property type="entry name" value="RING"/>
    <property type="match status" value="1"/>
</dbReference>
<keyword evidence="12 14" id="KW-0472">Membrane</keyword>
<keyword evidence="17" id="KW-1185">Reference proteome</keyword>
<evidence type="ECO:0000259" key="15">
    <source>
        <dbReference type="SMART" id="SM00184"/>
    </source>
</evidence>
<protein>
    <recommendedName>
        <fullName evidence="4">RING-type E3 ubiquitin transferase</fullName>
        <ecNumber evidence="4">2.3.2.27</ecNumber>
    </recommendedName>
</protein>
<evidence type="ECO:0000256" key="5">
    <source>
        <dbReference type="ARBA" id="ARBA00022679"/>
    </source>
</evidence>
<evidence type="ECO:0000313" key="17">
    <source>
        <dbReference type="Proteomes" id="UP001161247"/>
    </source>
</evidence>
<comment type="pathway">
    <text evidence="3">Protein modification; protein ubiquitination.</text>
</comment>
<comment type="subcellular location">
    <subcellularLocation>
        <location evidence="2">Membrane</location>
        <topology evidence="2">Single-pass membrane protein</topology>
    </subcellularLocation>
</comment>
<evidence type="ECO:0000256" key="1">
    <source>
        <dbReference type="ARBA" id="ARBA00000900"/>
    </source>
</evidence>
<evidence type="ECO:0000256" key="3">
    <source>
        <dbReference type="ARBA" id="ARBA00004906"/>
    </source>
</evidence>
<dbReference type="InterPro" id="IPR013083">
    <property type="entry name" value="Znf_RING/FYVE/PHD"/>
</dbReference>
<comment type="catalytic activity">
    <reaction evidence="1">
        <text>S-ubiquitinyl-[E2 ubiquitin-conjugating enzyme]-L-cysteine + [acceptor protein]-L-lysine = [E2 ubiquitin-conjugating enzyme]-L-cysteine + N(6)-ubiquitinyl-[acceptor protein]-L-lysine.</text>
        <dbReference type="EC" id="2.3.2.27"/>
    </reaction>
</comment>
<dbReference type="InterPro" id="IPR053238">
    <property type="entry name" value="RING-H2_zinc_finger"/>
</dbReference>
<keyword evidence="10" id="KW-0862">Zinc</keyword>
<evidence type="ECO:0000256" key="2">
    <source>
        <dbReference type="ARBA" id="ARBA00004167"/>
    </source>
</evidence>